<dbReference type="InterPro" id="IPR011990">
    <property type="entry name" value="TPR-like_helical_dom_sf"/>
</dbReference>
<name>A0A2Z7AQX1_9LAMI</name>
<dbReference type="SMART" id="SM00028">
    <property type="entry name" value="TPR"/>
    <property type="match status" value="3"/>
</dbReference>
<evidence type="ECO:0000256" key="1">
    <source>
        <dbReference type="ARBA" id="ARBA00022737"/>
    </source>
</evidence>
<dbReference type="Pfam" id="PF14559">
    <property type="entry name" value="TPR_19"/>
    <property type="match status" value="1"/>
</dbReference>
<dbReference type="Gene3D" id="1.25.40.10">
    <property type="entry name" value="Tetratricopeptide repeat domain"/>
    <property type="match status" value="1"/>
</dbReference>
<evidence type="ECO:0000259" key="5">
    <source>
        <dbReference type="Pfam" id="PF18972"/>
    </source>
</evidence>
<dbReference type="GO" id="GO:0051879">
    <property type="term" value="F:Hsp90 protein binding"/>
    <property type="evidence" value="ECO:0007669"/>
    <property type="project" value="InterPro"/>
</dbReference>
<accession>A0A2Z7AQX1</accession>
<dbReference type="PANTHER" id="PTHR46035:SF1">
    <property type="entry name" value="TETRATRICOPEPTIDE REPEAT PROTEIN 4"/>
    <property type="match status" value="1"/>
</dbReference>
<dbReference type="AlphaFoldDB" id="A0A2Z7AQX1"/>
<dbReference type="PROSITE" id="PS50005">
    <property type="entry name" value="TPR"/>
    <property type="match status" value="1"/>
</dbReference>
<keyword evidence="7" id="KW-1185">Reference proteome</keyword>
<dbReference type="PANTHER" id="PTHR46035">
    <property type="entry name" value="TETRATRICOPEPTIDE REPEAT PROTEIN 4"/>
    <property type="match status" value="1"/>
</dbReference>
<proteinExistence type="inferred from homology"/>
<evidence type="ECO:0000256" key="4">
    <source>
        <dbReference type="PROSITE-ProRule" id="PRU00339"/>
    </source>
</evidence>
<keyword evidence="1" id="KW-0677">Repeat</keyword>
<comment type="similarity">
    <text evidence="3">Belongs to the TTC4 family.</text>
</comment>
<dbReference type="SUPFAM" id="SSF48452">
    <property type="entry name" value="TPR-like"/>
    <property type="match status" value="1"/>
</dbReference>
<feature type="repeat" description="TPR" evidence="4">
    <location>
        <begin position="71"/>
        <end position="104"/>
    </location>
</feature>
<dbReference type="GO" id="GO:0005634">
    <property type="term" value="C:nucleus"/>
    <property type="evidence" value="ECO:0007669"/>
    <property type="project" value="TreeGrafter"/>
</dbReference>
<dbReference type="Pfam" id="PF18972">
    <property type="entry name" value="Wheel"/>
    <property type="match status" value="1"/>
</dbReference>
<gene>
    <name evidence="6" type="ORF">F511_02917</name>
</gene>
<dbReference type="InterPro" id="IPR019734">
    <property type="entry name" value="TPR_rpt"/>
</dbReference>
<evidence type="ECO:0000256" key="3">
    <source>
        <dbReference type="ARBA" id="ARBA00023602"/>
    </source>
</evidence>
<evidence type="ECO:0000313" key="6">
    <source>
        <dbReference type="EMBL" id="KZV21759.1"/>
    </source>
</evidence>
<dbReference type="CDD" id="cd21377">
    <property type="entry name" value="CTWD_Cns1-like"/>
    <property type="match status" value="1"/>
</dbReference>
<dbReference type="GO" id="GO:0005829">
    <property type="term" value="C:cytosol"/>
    <property type="evidence" value="ECO:0007669"/>
    <property type="project" value="TreeGrafter"/>
</dbReference>
<dbReference type="InterPro" id="IPR044059">
    <property type="entry name" value="Csn1/TTC4_wheel"/>
</dbReference>
<dbReference type="GO" id="GO:0006457">
    <property type="term" value="P:protein folding"/>
    <property type="evidence" value="ECO:0007669"/>
    <property type="project" value="TreeGrafter"/>
</dbReference>
<protein>
    <submittedName>
        <fullName evidence="6">Tetratricopeptide repeat protein 4</fullName>
    </submittedName>
</protein>
<dbReference type="EMBL" id="KV014877">
    <property type="protein sequence ID" value="KZV21759.1"/>
    <property type="molecule type" value="Genomic_DNA"/>
</dbReference>
<dbReference type="Proteomes" id="UP000250235">
    <property type="component" value="Unassembled WGS sequence"/>
</dbReference>
<feature type="domain" description="Cns1/TTC4 wheel" evidence="5">
    <location>
        <begin position="200"/>
        <end position="257"/>
    </location>
</feature>
<keyword evidence="2 4" id="KW-0802">TPR repeat</keyword>
<organism evidence="6 7">
    <name type="scientific">Dorcoceras hygrometricum</name>
    <dbReference type="NCBI Taxonomy" id="472368"/>
    <lineage>
        <taxon>Eukaryota</taxon>
        <taxon>Viridiplantae</taxon>
        <taxon>Streptophyta</taxon>
        <taxon>Embryophyta</taxon>
        <taxon>Tracheophyta</taxon>
        <taxon>Spermatophyta</taxon>
        <taxon>Magnoliopsida</taxon>
        <taxon>eudicotyledons</taxon>
        <taxon>Gunneridae</taxon>
        <taxon>Pentapetalae</taxon>
        <taxon>asterids</taxon>
        <taxon>lamiids</taxon>
        <taxon>Lamiales</taxon>
        <taxon>Gesneriaceae</taxon>
        <taxon>Didymocarpoideae</taxon>
        <taxon>Trichosporeae</taxon>
        <taxon>Loxocarpinae</taxon>
        <taxon>Dorcoceras</taxon>
    </lineage>
</organism>
<reference evidence="6 7" key="1">
    <citation type="journal article" date="2015" name="Proc. Natl. Acad. Sci. U.S.A.">
        <title>The resurrection genome of Boea hygrometrica: A blueprint for survival of dehydration.</title>
        <authorList>
            <person name="Xiao L."/>
            <person name="Yang G."/>
            <person name="Zhang L."/>
            <person name="Yang X."/>
            <person name="Zhao S."/>
            <person name="Ji Z."/>
            <person name="Zhou Q."/>
            <person name="Hu M."/>
            <person name="Wang Y."/>
            <person name="Chen M."/>
            <person name="Xu Y."/>
            <person name="Jin H."/>
            <person name="Xiao X."/>
            <person name="Hu G."/>
            <person name="Bao F."/>
            <person name="Hu Y."/>
            <person name="Wan P."/>
            <person name="Li L."/>
            <person name="Deng X."/>
            <person name="Kuang T."/>
            <person name="Xiang C."/>
            <person name="Zhu J.K."/>
            <person name="Oliver M.J."/>
            <person name="He Y."/>
        </authorList>
    </citation>
    <scope>NUCLEOTIDE SEQUENCE [LARGE SCALE GENOMIC DNA]</scope>
    <source>
        <strain evidence="7">cv. XS01</strain>
    </source>
</reference>
<dbReference type="GO" id="GO:0030544">
    <property type="term" value="F:Hsp70 protein binding"/>
    <property type="evidence" value="ECO:0007669"/>
    <property type="project" value="TreeGrafter"/>
</dbReference>
<evidence type="ECO:0000313" key="7">
    <source>
        <dbReference type="Proteomes" id="UP000250235"/>
    </source>
</evidence>
<dbReference type="OrthoDB" id="420195at2759"/>
<evidence type="ECO:0000256" key="2">
    <source>
        <dbReference type="ARBA" id="ARBA00022803"/>
    </source>
</evidence>
<sequence>MALLMEAGSEPQTNDEIIDLEAISALKESAAIELKDKGNEYVKMGKKHYSDAIDCYTRAINQKALGDSEHSILYSNRAHVNLLLGNYRRALQDAEEAIKLSPRNVKALYRAAKASSFLNLLDKAKAYCENGLQQSPANEEFRKLLKQTDVKILEQESHEAGISKAVVTAENLVSSFEDRRLKMGRAIYQELTGIKKPMLDKSNMLHWPVVLLYPEVMSSDIIEDVCETDSTPPLPWDTGKEYTRDSLELYYEADSGVCLSKKEILRYLLEGTPASHLEDLYTEETSTVNHTSAANGNRPKWVRVDERKTLHEILKGPDFIIPGIPVFFAVSKRSSFYEDFKSGKWSLPEF</sequence>